<gene>
    <name evidence="1" type="ORF">METZ01_LOCUS88087</name>
</gene>
<evidence type="ECO:0000313" key="1">
    <source>
        <dbReference type="EMBL" id="SVA35233.1"/>
    </source>
</evidence>
<sequence length="45" mass="5223">MITINSTIHGANFFEKLICLRDIVGILLTIKKPIKAKLIKFKYEF</sequence>
<protein>
    <submittedName>
        <fullName evidence="1">Uncharacterized protein</fullName>
    </submittedName>
</protein>
<dbReference type="EMBL" id="UINC01007821">
    <property type="protein sequence ID" value="SVA35233.1"/>
    <property type="molecule type" value="Genomic_DNA"/>
</dbReference>
<proteinExistence type="predicted"/>
<name>A0A381V7E5_9ZZZZ</name>
<reference evidence="1" key="1">
    <citation type="submission" date="2018-05" db="EMBL/GenBank/DDBJ databases">
        <authorList>
            <person name="Lanie J.A."/>
            <person name="Ng W.-L."/>
            <person name="Kazmierczak K.M."/>
            <person name="Andrzejewski T.M."/>
            <person name="Davidsen T.M."/>
            <person name="Wayne K.J."/>
            <person name="Tettelin H."/>
            <person name="Glass J.I."/>
            <person name="Rusch D."/>
            <person name="Podicherti R."/>
            <person name="Tsui H.-C.T."/>
            <person name="Winkler M.E."/>
        </authorList>
    </citation>
    <scope>NUCLEOTIDE SEQUENCE</scope>
</reference>
<accession>A0A381V7E5</accession>
<organism evidence="1">
    <name type="scientific">marine metagenome</name>
    <dbReference type="NCBI Taxonomy" id="408172"/>
    <lineage>
        <taxon>unclassified sequences</taxon>
        <taxon>metagenomes</taxon>
        <taxon>ecological metagenomes</taxon>
    </lineage>
</organism>
<dbReference type="AlphaFoldDB" id="A0A381V7E5"/>